<reference evidence="2" key="1">
    <citation type="journal article" date="2021" name="Proc. Natl. Acad. Sci. U.S.A.">
        <title>A Catalog of Tens of Thousands of Viruses from Human Metagenomes Reveals Hidden Associations with Chronic Diseases.</title>
        <authorList>
            <person name="Tisza M.J."/>
            <person name="Buck C.B."/>
        </authorList>
    </citation>
    <scope>NUCLEOTIDE SEQUENCE</scope>
    <source>
        <strain evidence="2">Ctx9V1</strain>
    </source>
</reference>
<proteinExistence type="predicted"/>
<dbReference type="EMBL" id="BK059093">
    <property type="protein sequence ID" value="DAE29157.1"/>
    <property type="molecule type" value="Genomic_DNA"/>
</dbReference>
<name>A0A8S5RDK7_9VIRU</name>
<keyword evidence="1" id="KW-0812">Transmembrane</keyword>
<feature type="transmembrane region" description="Helical" evidence="1">
    <location>
        <begin position="7"/>
        <end position="25"/>
    </location>
</feature>
<keyword evidence="1" id="KW-1133">Transmembrane helix</keyword>
<dbReference type="PROSITE" id="PS51257">
    <property type="entry name" value="PROKAR_LIPOPROTEIN"/>
    <property type="match status" value="1"/>
</dbReference>
<evidence type="ECO:0000256" key="1">
    <source>
        <dbReference type="SAM" id="Phobius"/>
    </source>
</evidence>
<accession>A0A8S5RDK7</accession>
<protein>
    <submittedName>
        <fullName evidence="2">Uncharacterized protein</fullName>
    </submittedName>
</protein>
<evidence type="ECO:0000313" key="2">
    <source>
        <dbReference type="EMBL" id="DAE29157.1"/>
    </source>
</evidence>
<keyword evidence="1" id="KW-0472">Membrane</keyword>
<organism evidence="2">
    <name type="scientific">virus sp. ctx9V1</name>
    <dbReference type="NCBI Taxonomy" id="2828001"/>
    <lineage>
        <taxon>Viruses</taxon>
    </lineage>
</organism>
<sequence>MCSLRELFLIIHLKCFIILVIMYTISIGCVEISSSLT</sequence>